<name>A0A0A0N7K7_STRRN</name>
<reference evidence="5 6" key="1">
    <citation type="journal article" date="2018" name="J. Biol. Chem.">
        <title>Discovery of the actinoplanic acid pathway in Streptomyces rapamycinicus reveals a genetically conserved synergism with rapamycin.</title>
        <authorList>
            <person name="Mrak P."/>
            <person name="Krastel P."/>
            <person name="Pivk Lukancic P."/>
            <person name="Tao J."/>
            <person name="Pistorius D."/>
            <person name="Moore C.M."/>
        </authorList>
    </citation>
    <scope>NUCLEOTIDE SEQUENCE [LARGE SCALE GENOMIC DNA]</scope>
    <source>
        <strain evidence="5 6">NRRL 5491</strain>
    </source>
</reference>
<organism evidence="5 6">
    <name type="scientific">Streptomyces rapamycinicus (strain ATCC 29253 / DSM 41530 / NRRL 5491 / AYB-994)</name>
    <name type="common">Streptomyces hygroscopicus (strain ATCC 29253)</name>
    <dbReference type="NCBI Taxonomy" id="1343740"/>
    <lineage>
        <taxon>Bacteria</taxon>
        <taxon>Bacillati</taxon>
        <taxon>Actinomycetota</taxon>
        <taxon>Actinomycetes</taxon>
        <taxon>Kitasatosporales</taxon>
        <taxon>Streptomycetaceae</taxon>
        <taxon>Streptomyces</taxon>
        <taxon>Streptomyces violaceusniger group</taxon>
    </lineage>
</organism>
<dbReference type="AlphaFoldDB" id="A0A0A0N7K7"/>
<dbReference type="InterPro" id="IPR050741">
    <property type="entry name" value="Acyl-CoA_dehydrogenase"/>
</dbReference>
<evidence type="ECO:0000256" key="1">
    <source>
        <dbReference type="ARBA" id="ARBA00023002"/>
    </source>
</evidence>
<evidence type="ECO:0000256" key="2">
    <source>
        <dbReference type="ARBA" id="ARBA00049661"/>
    </source>
</evidence>
<evidence type="ECO:0000313" key="5">
    <source>
        <dbReference type="EMBL" id="RLV75973.1"/>
    </source>
</evidence>
<evidence type="ECO:0000313" key="6">
    <source>
        <dbReference type="Proteomes" id="UP000281594"/>
    </source>
</evidence>
<sequence>MTMTAVGHDETSAVPAREEFVARAAALVPLLRQHAAETEERRRLSDVSLAVITEAGFARLCVPVENGGYGQGIGTLAEVTAELGRGCASTAWVVGVNGQIAVTPKSPALNSFLYGERPDSWLCGSLNPTAGRVEPVDGGVRLTGRWGYASGCTHARWAMVLATGTVEEGGPTVHGLAVPMSDLTIDEDWRVVGMRGSGSHTIVASDVFVPAERIITSKGPRTAEQVILSGIGGSAMMAGPLLGATHGALDIVHQTLAAKKKIVYSRYPSAPEAVVTQLWLAEATQHLDTARLHTRRATDAIDGAVASGSAMSLVERARARMDVSTAVENCRQAMSRLLDIHGASGFAEANPLQRAWRDLEAAGRHGFLNTQLAREAYGRALIGLHEPIATNV</sequence>
<protein>
    <recommendedName>
        <fullName evidence="7">Oxidoreductase</fullName>
    </recommendedName>
</protein>
<dbReference type="Gene3D" id="2.40.110.10">
    <property type="entry name" value="Butyryl-CoA Dehydrogenase, subunit A, domain 2"/>
    <property type="match status" value="1"/>
</dbReference>
<accession>A0A0A0N7K7</accession>
<dbReference type="PIRSF" id="PIRSF016578">
    <property type="entry name" value="HsaA"/>
    <property type="match status" value="1"/>
</dbReference>
<dbReference type="InterPro" id="IPR013107">
    <property type="entry name" value="Acyl-CoA_DH_C"/>
</dbReference>
<dbReference type="InterPro" id="IPR009100">
    <property type="entry name" value="AcylCoA_DH/oxidase_NM_dom_sf"/>
</dbReference>
<dbReference type="GO" id="GO:0050660">
    <property type="term" value="F:flavin adenine dinucleotide binding"/>
    <property type="evidence" value="ECO:0007669"/>
    <property type="project" value="InterPro"/>
</dbReference>
<dbReference type="Pfam" id="PF02771">
    <property type="entry name" value="Acyl-CoA_dh_N"/>
    <property type="match status" value="1"/>
</dbReference>
<comment type="caution">
    <text evidence="5">The sequence shown here is derived from an EMBL/GenBank/DDBJ whole genome shotgun (WGS) entry which is preliminary data.</text>
</comment>
<dbReference type="EMBL" id="QYCY01000002">
    <property type="protein sequence ID" value="RLV75973.1"/>
    <property type="molecule type" value="Genomic_DNA"/>
</dbReference>
<dbReference type="RefSeq" id="WP_020865339.1">
    <property type="nucleotide sequence ID" value="NC_022785.1"/>
</dbReference>
<dbReference type="Gene3D" id="1.10.540.10">
    <property type="entry name" value="Acyl-CoA dehydrogenase/oxidase, N-terminal domain"/>
    <property type="match status" value="1"/>
</dbReference>
<dbReference type="InterPro" id="IPR046373">
    <property type="entry name" value="Acyl-CoA_Oxase/DH_mid-dom_sf"/>
</dbReference>
<dbReference type="GO" id="GO:0005737">
    <property type="term" value="C:cytoplasm"/>
    <property type="evidence" value="ECO:0007669"/>
    <property type="project" value="TreeGrafter"/>
</dbReference>
<dbReference type="PANTHER" id="PTHR48083:SF19">
    <property type="entry name" value="FLAVIN-DEPENDENT MONOOXYGENASE, OXYGENASE SUBUNIT HSAA"/>
    <property type="match status" value="1"/>
</dbReference>
<dbReference type="HOGENOM" id="CLU_018204_2_0_11"/>
<evidence type="ECO:0000259" key="4">
    <source>
        <dbReference type="Pfam" id="PF08028"/>
    </source>
</evidence>
<dbReference type="Proteomes" id="UP000281594">
    <property type="component" value="Unassembled WGS sequence"/>
</dbReference>
<dbReference type="GO" id="GO:0033539">
    <property type="term" value="P:fatty acid beta-oxidation using acyl-CoA dehydrogenase"/>
    <property type="evidence" value="ECO:0007669"/>
    <property type="project" value="TreeGrafter"/>
</dbReference>
<keyword evidence="1" id="KW-0560">Oxidoreductase</keyword>
<evidence type="ECO:0008006" key="7">
    <source>
        <dbReference type="Google" id="ProtNLM"/>
    </source>
</evidence>
<dbReference type="InterPro" id="IPR013786">
    <property type="entry name" value="AcylCoA_DH/ox_N"/>
</dbReference>
<gene>
    <name evidence="5" type="ORF">D3C57_142145</name>
</gene>
<evidence type="ECO:0000259" key="3">
    <source>
        <dbReference type="Pfam" id="PF02771"/>
    </source>
</evidence>
<dbReference type="Gene3D" id="1.20.140.10">
    <property type="entry name" value="Butyryl-CoA Dehydrogenase, subunit A, domain 3"/>
    <property type="match status" value="1"/>
</dbReference>
<feature type="domain" description="Acyl-CoA dehydrogenase/oxidase N-terminal" evidence="3">
    <location>
        <begin position="31"/>
        <end position="102"/>
    </location>
</feature>
<dbReference type="SUPFAM" id="SSF47203">
    <property type="entry name" value="Acyl-CoA dehydrogenase C-terminal domain-like"/>
    <property type="match status" value="1"/>
</dbReference>
<dbReference type="eggNOG" id="COG1960">
    <property type="taxonomic scope" value="Bacteria"/>
</dbReference>
<dbReference type="InterPro" id="IPR036250">
    <property type="entry name" value="AcylCo_DH-like_C"/>
</dbReference>
<dbReference type="InterPro" id="IPR037069">
    <property type="entry name" value="AcylCoA_DH/ox_N_sf"/>
</dbReference>
<dbReference type="SUPFAM" id="SSF56645">
    <property type="entry name" value="Acyl-CoA dehydrogenase NM domain-like"/>
    <property type="match status" value="1"/>
</dbReference>
<dbReference type="GO" id="GO:0003995">
    <property type="term" value="F:acyl-CoA dehydrogenase activity"/>
    <property type="evidence" value="ECO:0007669"/>
    <property type="project" value="TreeGrafter"/>
</dbReference>
<proteinExistence type="inferred from homology"/>
<dbReference type="Pfam" id="PF08028">
    <property type="entry name" value="Acyl-CoA_dh_2"/>
    <property type="match status" value="1"/>
</dbReference>
<comment type="similarity">
    <text evidence="2">Belongs to the HpaH/HsaA monooxygenase family.</text>
</comment>
<dbReference type="PANTHER" id="PTHR48083">
    <property type="entry name" value="MEDIUM-CHAIN SPECIFIC ACYL-COA DEHYDROGENASE, MITOCHONDRIAL-RELATED"/>
    <property type="match status" value="1"/>
</dbReference>
<feature type="domain" description="Acyl-CoA dehydrogenase C-terminal" evidence="4">
    <location>
        <begin position="236"/>
        <end position="369"/>
    </location>
</feature>
<dbReference type="KEGG" id="src:M271_01530"/>
<dbReference type="GO" id="GO:0016712">
    <property type="term" value="F:oxidoreductase activity, acting on paired donors, with incorporation or reduction of molecular oxygen, reduced flavin or flavoprotein as one donor, and incorporation of one atom of oxygen"/>
    <property type="evidence" value="ECO:0007669"/>
    <property type="project" value="TreeGrafter"/>
</dbReference>
<dbReference type="STRING" id="1343740.M271_01530"/>